<feature type="domain" description="GFO/IDH/MocA-like oxidoreductase" evidence="2">
    <location>
        <begin position="47"/>
        <end position="139"/>
    </location>
</feature>
<comment type="similarity">
    <text evidence="1">Belongs to the Gfo/Idh/MocA family.</text>
</comment>
<protein>
    <recommendedName>
        <fullName evidence="2">GFO/IDH/MocA-like oxidoreductase domain-containing protein</fullName>
    </recommendedName>
</protein>
<evidence type="ECO:0000313" key="4">
    <source>
        <dbReference type="Proteomes" id="UP001358417"/>
    </source>
</evidence>
<dbReference type="PANTHER" id="PTHR42840:SF5">
    <property type="entry name" value="NAD(P)-BINDING ROSSMANN-FOLD SUPERFAMILY PROTEIN"/>
    <property type="match status" value="1"/>
</dbReference>
<dbReference type="Gene3D" id="3.40.50.720">
    <property type="entry name" value="NAD(P)-binding Rossmann-like Domain"/>
    <property type="match status" value="2"/>
</dbReference>
<dbReference type="InterPro" id="IPR055170">
    <property type="entry name" value="GFO_IDH_MocA-like_dom"/>
</dbReference>
<organism evidence="3 4">
    <name type="scientific">Exophiala bonariae</name>
    <dbReference type="NCBI Taxonomy" id="1690606"/>
    <lineage>
        <taxon>Eukaryota</taxon>
        <taxon>Fungi</taxon>
        <taxon>Dikarya</taxon>
        <taxon>Ascomycota</taxon>
        <taxon>Pezizomycotina</taxon>
        <taxon>Eurotiomycetes</taxon>
        <taxon>Chaetothyriomycetidae</taxon>
        <taxon>Chaetothyriales</taxon>
        <taxon>Herpotrichiellaceae</taxon>
        <taxon>Exophiala</taxon>
    </lineage>
</organism>
<dbReference type="RefSeq" id="XP_064711569.1">
    <property type="nucleotide sequence ID" value="XM_064843709.1"/>
</dbReference>
<dbReference type="Gene3D" id="3.30.360.10">
    <property type="entry name" value="Dihydrodipicolinate Reductase, domain 2"/>
    <property type="match status" value="1"/>
</dbReference>
<dbReference type="EMBL" id="JAVRRD010000001">
    <property type="protein sequence ID" value="KAK5064245.1"/>
    <property type="molecule type" value="Genomic_DNA"/>
</dbReference>
<dbReference type="PANTHER" id="PTHR42840">
    <property type="entry name" value="NAD(P)-BINDING ROSSMANN-FOLD SUPERFAMILY PROTEIN-RELATED"/>
    <property type="match status" value="1"/>
</dbReference>
<name>A0AAV9NTK0_9EURO</name>
<gene>
    <name evidence="3" type="ORF">LTR84_000078</name>
</gene>
<dbReference type="GO" id="GO:0005737">
    <property type="term" value="C:cytoplasm"/>
    <property type="evidence" value="ECO:0007669"/>
    <property type="project" value="TreeGrafter"/>
</dbReference>
<dbReference type="SUPFAM" id="SSF51735">
    <property type="entry name" value="NAD(P)-binding Rossmann-fold domains"/>
    <property type="match status" value="1"/>
</dbReference>
<dbReference type="Proteomes" id="UP001358417">
    <property type="component" value="Unassembled WGS sequence"/>
</dbReference>
<evidence type="ECO:0000256" key="1">
    <source>
        <dbReference type="ARBA" id="ARBA00010928"/>
    </source>
</evidence>
<accession>A0AAV9NTK0</accession>
<dbReference type="GO" id="GO:0016491">
    <property type="term" value="F:oxidoreductase activity"/>
    <property type="evidence" value="ECO:0007669"/>
    <property type="project" value="TreeGrafter"/>
</dbReference>
<proteinExistence type="inferred from homology"/>
<dbReference type="GO" id="GO:0006740">
    <property type="term" value="P:NADPH regeneration"/>
    <property type="evidence" value="ECO:0007669"/>
    <property type="project" value="TreeGrafter"/>
</dbReference>
<evidence type="ECO:0000259" key="2">
    <source>
        <dbReference type="Pfam" id="PF22725"/>
    </source>
</evidence>
<reference evidence="3 4" key="1">
    <citation type="submission" date="2023-08" db="EMBL/GenBank/DDBJ databases">
        <title>Black Yeasts Isolated from many extreme environments.</title>
        <authorList>
            <person name="Coleine C."/>
            <person name="Stajich J.E."/>
            <person name="Selbmann L."/>
        </authorList>
    </citation>
    <scope>NUCLEOTIDE SEQUENCE [LARGE SCALE GENOMIC DNA]</scope>
    <source>
        <strain evidence="3 4">CCFEE 5792</strain>
    </source>
</reference>
<dbReference type="Pfam" id="PF22725">
    <property type="entry name" value="GFO_IDH_MocA_C3"/>
    <property type="match status" value="1"/>
</dbReference>
<dbReference type="GO" id="GO:0000166">
    <property type="term" value="F:nucleotide binding"/>
    <property type="evidence" value="ECO:0007669"/>
    <property type="project" value="InterPro"/>
</dbReference>
<dbReference type="AlphaFoldDB" id="A0AAV9NTK0"/>
<dbReference type="InterPro" id="IPR036291">
    <property type="entry name" value="NAD(P)-bd_dom_sf"/>
</dbReference>
<keyword evidence="4" id="KW-1185">Reference proteome</keyword>
<dbReference type="GeneID" id="89968300"/>
<evidence type="ECO:0000313" key="3">
    <source>
        <dbReference type="EMBL" id="KAK5064245.1"/>
    </source>
</evidence>
<comment type="caution">
    <text evidence="3">The sequence shown here is derived from an EMBL/GenBank/DDBJ whole genome shotgun (WGS) entry which is preliminary data.</text>
</comment>
<sequence length="226" mass="24350">MPDGLILPIANQKDYIRAALEAGKHVLSEKPVAKNLEEAHELITCDTETDWRKNPVHQGGFLLDGGVHYVAGLRRLLESQPSSKVCRLSSFTTLLQSHLPPVDTINAILKLESGVSGTYQQSVGTSLTGSEWTVGYEHGVVSVAGSKVVVTVAGNTEVNIIEDERTGVPPVVRIWAEAIAAGITVKDLEPEEALADLEVLELMLRSGESDGLSMSCQYQHIVSNPN</sequence>
<dbReference type="SUPFAM" id="SSF55347">
    <property type="entry name" value="Glyceraldehyde-3-phosphate dehydrogenase-like, C-terminal domain"/>
    <property type="match status" value="1"/>
</dbReference>